<dbReference type="Gene3D" id="3.10.310.10">
    <property type="entry name" value="Diaminopimelate Epimerase, Chain A, domain 1"/>
    <property type="match status" value="2"/>
</dbReference>
<keyword evidence="4" id="KW-1185">Reference proteome</keyword>
<evidence type="ECO:0000313" key="4">
    <source>
        <dbReference type="Proteomes" id="UP001060261"/>
    </source>
</evidence>
<proteinExistence type="inferred from homology"/>
<dbReference type="EMBL" id="CP104213">
    <property type="protein sequence ID" value="UWX63896.1"/>
    <property type="molecule type" value="Genomic_DNA"/>
</dbReference>
<dbReference type="RefSeq" id="WP_260560175.1">
    <property type="nucleotide sequence ID" value="NZ_BAABEC010000190.1"/>
</dbReference>
<reference evidence="3" key="1">
    <citation type="submission" date="2022-09" db="EMBL/GenBank/DDBJ databases">
        <title>genome sequence of Deinococcus rubellus.</title>
        <authorList>
            <person name="Srinivasan S."/>
        </authorList>
    </citation>
    <scope>NUCLEOTIDE SEQUENCE</scope>
    <source>
        <strain evidence="3">Ant6</strain>
    </source>
</reference>
<dbReference type="NCBIfam" id="TIGR00654">
    <property type="entry name" value="PhzF_family"/>
    <property type="match status" value="1"/>
</dbReference>
<evidence type="ECO:0000256" key="1">
    <source>
        <dbReference type="ARBA" id="ARBA00008270"/>
    </source>
</evidence>
<dbReference type="Proteomes" id="UP001060261">
    <property type="component" value="Chromosome"/>
</dbReference>
<comment type="similarity">
    <text evidence="1">Belongs to the PhzF family.</text>
</comment>
<evidence type="ECO:0000313" key="3">
    <source>
        <dbReference type="EMBL" id="UWX63896.1"/>
    </source>
</evidence>
<protein>
    <submittedName>
        <fullName evidence="3">PhzF family phenazine biosynthesis protein</fullName>
    </submittedName>
</protein>
<dbReference type="Pfam" id="PF02567">
    <property type="entry name" value="PhzC-PhzF"/>
    <property type="match status" value="1"/>
</dbReference>
<dbReference type="InterPro" id="IPR003719">
    <property type="entry name" value="Phenazine_PhzF-like"/>
</dbReference>
<keyword evidence="2" id="KW-0413">Isomerase</keyword>
<gene>
    <name evidence="3" type="ORF">N0D28_14410</name>
</gene>
<dbReference type="PANTHER" id="PTHR13774:SF17">
    <property type="entry name" value="PHENAZINE BIOSYNTHESIS-LIKE DOMAIN-CONTAINING PROTEIN"/>
    <property type="match status" value="1"/>
</dbReference>
<evidence type="ECO:0000256" key="2">
    <source>
        <dbReference type="ARBA" id="ARBA00023235"/>
    </source>
</evidence>
<dbReference type="SUPFAM" id="SSF54506">
    <property type="entry name" value="Diaminopimelate epimerase-like"/>
    <property type="match status" value="1"/>
</dbReference>
<sequence>MALTPSALPQSPFTQPVVLVDAFTSRAFRGNPAGVCLLTAPAEAGWMQLVARELNHAETAFVWPLDTGFSLRWMTPTTEVDLCGHATLAAAHALWESGVLAPHEVARFQTLSGALSARQIGDWIELDFPAEVAEETLPPLDLAELLGAPPLWVGKNRLDYLVELASAAQVRALSPDLGRFGPLGVRGVIVTAAGDDGYDMVSRGFFPNIGIPEDPVTGSAHCALAPFWAAKLGRLELSAYQASARGGELRLRLEGQRVKLLGQAVTTLRGFIAGPQTLRSSVASPASPATGR</sequence>
<dbReference type="PIRSF" id="PIRSF016184">
    <property type="entry name" value="PhzC_PhzF"/>
    <property type="match status" value="1"/>
</dbReference>
<dbReference type="PANTHER" id="PTHR13774">
    <property type="entry name" value="PHENAZINE BIOSYNTHESIS PROTEIN"/>
    <property type="match status" value="1"/>
</dbReference>
<accession>A0ABY5YG22</accession>
<name>A0ABY5YG22_9DEIO</name>
<organism evidence="3 4">
    <name type="scientific">Deinococcus rubellus</name>
    <dbReference type="NCBI Taxonomy" id="1889240"/>
    <lineage>
        <taxon>Bacteria</taxon>
        <taxon>Thermotogati</taxon>
        <taxon>Deinococcota</taxon>
        <taxon>Deinococci</taxon>
        <taxon>Deinococcales</taxon>
        <taxon>Deinococcaceae</taxon>
        <taxon>Deinococcus</taxon>
    </lineage>
</organism>